<comment type="caution">
    <text evidence="1">The sequence shown here is derived from an EMBL/GenBank/DDBJ whole genome shotgun (WGS) entry which is preliminary data.</text>
</comment>
<protein>
    <submittedName>
        <fullName evidence="1">Uncharacterized protein</fullName>
    </submittedName>
</protein>
<gene>
    <name evidence="1" type="ORF">GWK47_015567</name>
</gene>
<dbReference type="EMBL" id="JACEEZ010021151">
    <property type="protein sequence ID" value="KAG0713733.1"/>
    <property type="molecule type" value="Genomic_DNA"/>
</dbReference>
<proteinExistence type="predicted"/>
<keyword evidence="2" id="KW-1185">Reference proteome</keyword>
<evidence type="ECO:0000313" key="1">
    <source>
        <dbReference type="EMBL" id="KAG0713733.1"/>
    </source>
</evidence>
<reference evidence="1" key="1">
    <citation type="submission" date="2020-07" db="EMBL/GenBank/DDBJ databases">
        <title>The High-quality genome of the commercially important snow crab, Chionoecetes opilio.</title>
        <authorList>
            <person name="Jeong J.-H."/>
            <person name="Ryu S."/>
        </authorList>
    </citation>
    <scope>NUCLEOTIDE SEQUENCE</scope>
    <source>
        <strain evidence="1">MADBK_172401_WGS</strain>
        <tissue evidence="1">Digestive gland</tissue>
    </source>
</reference>
<dbReference type="AlphaFoldDB" id="A0A8J5BZQ7"/>
<sequence length="211" mass="24225">MDIGSWRSRRAGSIEHELRGESKPPRRSLNWGTRRSLWRLVLHWDRKLLLSLSGDTEDRIAVLLTGEDDAEFLLGSRQARIRLQKRGCSGLERGWTERASGTRSSPSRFDTRLRTLAWCKVLAFGLSKKIGRSLLWLACHHHVHEVILKDVFEASLGSSSGPDIGIFKRLRDRWSFVDSSQRETVETSEDLVEFFATNEHCSKLKTTHWPS</sequence>
<dbReference type="OrthoDB" id="6380626at2759"/>
<dbReference type="Proteomes" id="UP000770661">
    <property type="component" value="Unassembled WGS sequence"/>
</dbReference>
<name>A0A8J5BZQ7_CHIOP</name>
<evidence type="ECO:0000313" key="2">
    <source>
        <dbReference type="Proteomes" id="UP000770661"/>
    </source>
</evidence>
<organism evidence="1 2">
    <name type="scientific">Chionoecetes opilio</name>
    <name type="common">Atlantic snow crab</name>
    <name type="synonym">Cancer opilio</name>
    <dbReference type="NCBI Taxonomy" id="41210"/>
    <lineage>
        <taxon>Eukaryota</taxon>
        <taxon>Metazoa</taxon>
        <taxon>Ecdysozoa</taxon>
        <taxon>Arthropoda</taxon>
        <taxon>Crustacea</taxon>
        <taxon>Multicrustacea</taxon>
        <taxon>Malacostraca</taxon>
        <taxon>Eumalacostraca</taxon>
        <taxon>Eucarida</taxon>
        <taxon>Decapoda</taxon>
        <taxon>Pleocyemata</taxon>
        <taxon>Brachyura</taxon>
        <taxon>Eubrachyura</taxon>
        <taxon>Majoidea</taxon>
        <taxon>Majidae</taxon>
        <taxon>Chionoecetes</taxon>
    </lineage>
</organism>
<accession>A0A8J5BZQ7</accession>